<dbReference type="InterPro" id="IPR001130">
    <property type="entry name" value="TatD-like"/>
</dbReference>
<evidence type="ECO:0000313" key="2">
    <source>
        <dbReference type="Proteomes" id="UP000255192"/>
    </source>
</evidence>
<dbReference type="EC" id="3.1.21.-" evidence="1"/>
<protein>
    <submittedName>
        <fullName evidence="1">Deoxyribonuclease TatD</fullName>
        <ecNumber evidence="1">3.1.21.-</ecNumber>
    </submittedName>
</protein>
<accession>A0A377ZTH1</accession>
<keyword evidence="1" id="KW-0378">Hydrolase</keyword>
<sequence length="88" mass="9699">MFDIGVNLTSSQFSRDHDEVVARALAAGVNGMLLTGTNLAESQQAQKLASRYSGCWSTAGFIPMTVAAGRQRSPRRFIPSPASRRWWR</sequence>
<dbReference type="Pfam" id="PF01026">
    <property type="entry name" value="TatD_DNase"/>
    <property type="match status" value="1"/>
</dbReference>
<organism evidence="1 2">
    <name type="scientific">Klebsiella pneumoniae</name>
    <dbReference type="NCBI Taxonomy" id="573"/>
    <lineage>
        <taxon>Bacteria</taxon>
        <taxon>Pseudomonadati</taxon>
        <taxon>Pseudomonadota</taxon>
        <taxon>Gammaproteobacteria</taxon>
        <taxon>Enterobacterales</taxon>
        <taxon>Enterobacteriaceae</taxon>
        <taxon>Klebsiella/Raoultella group</taxon>
        <taxon>Klebsiella</taxon>
        <taxon>Klebsiella pneumoniae complex</taxon>
    </lineage>
</organism>
<evidence type="ECO:0000313" key="1">
    <source>
        <dbReference type="EMBL" id="STU81471.1"/>
    </source>
</evidence>
<dbReference type="InterPro" id="IPR032466">
    <property type="entry name" value="Metal_Hydrolase"/>
</dbReference>
<dbReference type="SUPFAM" id="SSF51556">
    <property type="entry name" value="Metallo-dependent hydrolases"/>
    <property type="match status" value="1"/>
</dbReference>
<dbReference type="Gene3D" id="3.20.20.140">
    <property type="entry name" value="Metal-dependent hydrolases"/>
    <property type="match status" value="1"/>
</dbReference>
<name>A0A377ZTH1_KLEPN</name>
<dbReference type="EMBL" id="UGMD01000002">
    <property type="protein sequence ID" value="STU81471.1"/>
    <property type="molecule type" value="Genomic_DNA"/>
</dbReference>
<reference evidence="1 2" key="1">
    <citation type="submission" date="2018-06" db="EMBL/GenBank/DDBJ databases">
        <authorList>
            <consortium name="Pathogen Informatics"/>
            <person name="Doyle S."/>
        </authorList>
    </citation>
    <scope>NUCLEOTIDE SEQUENCE [LARGE SCALE GENOMIC DNA]</scope>
    <source>
        <strain evidence="1 2">NCTC204</strain>
    </source>
</reference>
<dbReference type="Proteomes" id="UP000255192">
    <property type="component" value="Unassembled WGS sequence"/>
</dbReference>
<dbReference type="GO" id="GO:0016788">
    <property type="term" value="F:hydrolase activity, acting on ester bonds"/>
    <property type="evidence" value="ECO:0007669"/>
    <property type="project" value="InterPro"/>
</dbReference>
<dbReference type="AlphaFoldDB" id="A0A377ZTH1"/>
<gene>
    <name evidence="1" type="primary">tatD_2</name>
    <name evidence="1" type="ORF">NCTC204_01633</name>
</gene>
<proteinExistence type="predicted"/>